<evidence type="ECO:0000259" key="5">
    <source>
        <dbReference type="PROSITE" id="PS51078"/>
    </source>
</evidence>
<dbReference type="InterPro" id="IPR050707">
    <property type="entry name" value="HTH_MetabolicPath_Reg"/>
</dbReference>
<dbReference type="AlphaFoldDB" id="Q1YL80"/>
<dbReference type="InterPro" id="IPR014757">
    <property type="entry name" value="Tscrpt_reg_IclR_C"/>
</dbReference>
<dbReference type="InterPro" id="IPR005471">
    <property type="entry name" value="Tscrpt_reg_IclR_N"/>
</dbReference>
<dbReference type="Proteomes" id="UP000000321">
    <property type="component" value="Unassembled WGS sequence"/>
</dbReference>
<dbReference type="FunFam" id="1.10.10.10:FF:000056">
    <property type="entry name" value="IclR family transcriptional regulator"/>
    <property type="match status" value="1"/>
</dbReference>
<dbReference type="GO" id="GO:0045892">
    <property type="term" value="P:negative regulation of DNA-templated transcription"/>
    <property type="evidence" value="ECO:0007669"/>
    <property type="project" value="TreeGrafter"/>
</dbReference>
<feature type="domain" description="HTH iclR-type" evidence="4">
    <location>
        <begin position="18"/>
        <end position="80"/>
    </location>
</feature>
<dbReference type="PANTHER" id="PTHR30136">
    <property type="entry name" value="HELIX-TURN-HELIX TRANSCRIPTIONAL REGULATOR, ICLR FAMILY"/>
    <property type="match status" value="1"/>
</dbReference>
<organism evidence="6 7">
    <name type="scientific">Aurantimonas manganoxydans (strain ATCC BAA-1229 / DSM 21871 / SI85-9A1)</name>
    <dbReference type="NCBI Taxonomy" id="287752"/>
    <lineage>
        <taxon>Bacteria</taxon>
        <taxon>Pseudomonadati</taxon>
        <taxon>Pseudomonadota</taxon>
        <taxon>Alphaproteobacteria</taxon>
        <taxon>Hyphomicrobiales</taxon>
        <taxon>Aurantimonadaceae</taxon>
        <taxon>Aurantimonas</taxon>
    </lineage>
</organism>
<sequence>MQRSMPADRDIQKDGHFVASLGKAMTLLEAFAPERSRMGLTELSAATGLDRSSVQRLVTTFTRLGYLDKDPTTRRYSPSIRMTELANAYFWSQELVHTAMPKLIDLHQSLGETINFSRIDGPDIVYIVRLPSARTSFGASIVGRRVPALNTSSGRVMLSRLGAETRRRCVEEWPMRRFTPATVMDRGAVSALVEAAAETGYSIAENEVQMNELGVAVAVGRDPQTGGAIHCSVSGTAWTRERLEAEIIPPLLDAANGVG</sequence>
<evidence type="ECO:0000256" key="1">
    <source>
        <dbReference type="ARBA" id="ARBA00023015"/>
    </source>
</evidence>
<evidence type="ECO:0000256" key="2">
    <source>
        <dbReference type="ARBA" id="ARBA00023125"/>
    </source>
</evidence>
<evidence type="ECO:0000313" key="6">
    <source>
        <dbReference type="EMBL" id="EAS51851.1"/>
    </source>
</evidence>
<name>Q1YL80_AURMS</name>
<gene>
    <name evidence="6" type="ORF">SI859A1_02667</name>
</gene>
<dbReference type="InterPro" id="IPR029016">
    <property type="entry name" value="GAF-like_dom_sf"/>
</dbReference>
<accession>Q1YL80</accession>
<dbReference type="Gene3D" id="1.10.10.10">
    <property type="entry name" value="Winged helix-like DNA-binding domain superfamily/Winged helix DNA-binding domain"/>
    <property type="match status" value="1"/>
</dbReference>
<dbReference type="PROSITE" id="PS51078">
    <property type="entry name" value="ICLR_ED"/>
    <property type="match status" value="1"/>
</dbReference>
<feature type="domain" description="IclR-ED" evidence="5">
    <location>
        <begin position="81"/>
        <end position="259"/>
    </location>
</feature>
<keyword evidence="2" id="KW-0238">DNA-binding</keyword>
<reference evidence="6 7" key="1">
    <citation type="journal article" date="2008" name="Appl. Environ. Microbiol.">
        <title>Genomic insights into Mn(II) oxidation by the marine alphaproteobacterium Aurantimonas sp. strain SI85-9A1.</title>
        <authorList>
            <person name="Dick G.J."/>
            <person name="Podell S."/>
            <person name="Johnson H.A."/>
            <person name="Rivera-Espinoza Y."/>
            <person name="Bernier-Latmani R."/>
            <person name="McCarthy J.K."/>
            <person name="Torpey J.W."/>
            <person name="Clement B.G."/>
            <person name="Gaasterland T."/>
            <person name="Tebo B.M."/>
        </authorList>
    </citation>
    <scope>NUCLEOTIDE SEQUENCE [LARGE SCALE GENOMIC DNA]</scope>
    <source>
        <strain evidence="6 7">SI85-9A1</strain>
    </source>
</reference>
<dbReference type="Pfam" id="PF01614">
    <property type="entry name" value="IclR_C"/>
    <property type="match status" value="1"/>
</dbReference>
<dbReference type="InterPro" id="IPR036388">
    <property type="entry name" value="WH-like_DNA-bd_sf"/>
</dbReference>
<proteinExistence type="predicted"/>
<dbReference type="GO" id="GO:0003700">
    <property type="term" value="F:DNA-binding transcription factor activity"/>
    <property type="evidence" value="ECO:0007669"/>
    <property type="project" value="TreeGrafter"/>
</dbReference>
<keyword evidence="7" id="KW-1185">Reference proteome</keyword>
<keyword evidence="1" id="KW-0805">Transcription regulation</keyword>
<protein>
    <submittedName>
        <fullName evidence="6">Transcriptional regulation</fullName>
    </submittedName>
</protein>
<dbReference type="EMBL" id="AAPJ01000001">
    <property type="protein sequence ID" value="EAS51851.1"/>
    <property type="molecule type" value="Genomic_DNA"/>
</dbReference>
<dbReference type="SMART" id="SM00346">
    <property type="entry name" value="HTH_ICLR"/>
    <property type="match status" value="1"/>
</dbReference>
<evidence type="ECO:0000259" key="4">
    <source>
        <dbReference type="PROSITE" id="PS51077"/>
    </source>
</evidence>
<dbReference type="SUPFAM" id="SSF55781">
    <property type="entry name" value="GAF domain-like"/>
    <property type="match status" value="1"/>
</dbReference>
<dbReference type="Pfam" id="PF09339">
    <property type="entry name" value="HTH_IclR"/>
    <property type="match status" value="1"/>
</dbReference>
<dbReference type="PROSITE" id="PS51077">
    <property type="entry name" value="HTH_ICLR"/>
    <property type="match status" value="1"/>
</dbReference>
<keyword evidence="3" id="KW-0804">Transcription</keyword>
<dbReference type="SUPFAM" id="SSF46785">
    <property type="entry name" value="Winged helix' DNA-binding domain"/>
    <property type="match status" value="1"/>
</dbReference>
<dbReference type="RefSeq" id="WP_009210489.1">
    <property type="nucleotide sequence ID" value="NZ_CH672387.1"/>
</dbReference>
<evidence type="ECO:0000256" key="3">
    <source>
        <dbReference type="ARBA" id="ARBA00023163"/>
    </source>
</evidence>
<evidence type="ECO:0000313" key="7">
    <source>
        <dbReference type="Proteomes" id="UP000000321"/>
    </source>
</evidence>
<dbReference type="BioCyc" id="AURANTIMONAS:SI859A1_02667-MONOMER"/>
<comment type="caution">
    <text evidence="6">The sequence shown here is derived from an EMBL/GenBank/DDBJ whole genome shotgun (WGS) entry which is preliminary data.</text>
</comment>
<dbReference type="GO" id="GO:0003677">
    <property type="term" value="F:DNA binding"/>
    <property type="evidence" value="ECO:0007669"/>
    <property type="project" value="UniProtKB-KW"/>
</dbReference>
<dbReference type="Gene3D" id="3.30.450.40">
    <property type="match status" value="1"/>
</dbReference>
<dbReference type="PANTHER" id="PTHR30136:SF35">
    <property type="entry name" value="HTH-TYPE TRANSCRIPTIONAL REGULATOR RV1719"/>
    <property type="match status" value="1"/>
</dbReference>
<dbReference type="HOGENOM" id="CLU_062618_0_1_5"/>
<dbReference type="InterPro" id="IPR036390">
    <property type="entry name" value="WH_DNA-bd_sf"/>
</dbReference>